<dbReference type="EMBL" id="CAMXCT010006669">
    <property type="protein sequence ID" value="CAI4018009.1"/>
    <property type="molecule type" value="Genomic_DNA"/>
</dbReference>
<reference evidence="3" key="1">
    <citation type="submission" date="2022-10" db="EMBL/GenBank/DDBJ databases">
        <authorList>
            <person name="Chen Y."/>
            <person name="Dougan E. K."/>
            <person name="Chan C."/>
            <person name="Rhodes N."/>
            <person name="Thang M."/>
        </authorList>
    </citation>
    <scope>NUCLEOTIDE SEQUENCE</scope>
</reference>
<dbReference type="EMBL" id="CAMXCT020006669">
    <property type="protein sequence ID" value="CAL1171384.1"/>
    <property type="molecule type" value="Genomic_DNA"/>
</dbReference>
<keyword evidence="4" id="KW-0560">Oxidoreductase</keyword>
<feature type="compositionally biased region" description="Basic residues" evidence="1">
    <location>
        <begin position="372"/>
        <end position="381"/>
    </location>
</feature>
<dbReference type="InterPro" id="IPR001202">
    <property type="entry name" value="WW_dom"/>
</dbReference>
<keyword evidence="4" id="KW-0223">Dioxygenase</keyword>
<dbReference type="Pfam" id="PF05721">
    <property type="entry name" value="PhyH"/>
    <property type="match status" value="1"/>
</dbReference>
<accession>A0A9P1M2S0</accession>
<feature type="region of interest" description="Disordered" evidence="1">
    <location>
        <begin position="812"/>
        <end position="918"/>
    </location>
</feature>
<protein>
    <submittedName>
        <fullName evidence="4">Phytanoyl-CoA dioxygenase</fullName>
    </submittedName>
</protein>
<dbReference type="SUPFAM" id="SSF51197">
    <property type="entry name" value="Clavaminate synthase-like"/>
    <property type="match status" value="1"/>
</dbReference>
<reference evidence="4 5" key="2">
    <citation type="submission" date="2024-05" db="EMBL/GenBank/DDBJ databases">
        <authorList>
            <person name="Chen Y."/>
            <person name="Shah S."/>
            <person name="Dougan E. K."/>
            <person name="Thang M."/>
            <person name="Chan C."/>
        </authorList>
    </citation>
    <scope>NUCLEOTIDE SEQUENCE [LARGE SCALE GENOMIC DNA]</scope>
</reference>
<dbReference type="AlphaFoldDB" id="A0A9P1M2S0"/>
<dbReference type="GO" id="GO:0051213">
    <property type="term" value="F:dioxygenase activity"/>
    <property type="evidence" value="ECO:0007669"/>
    <property type="project" value="UniProtKB-KW"/>
</dbReference>
<evidence type="ECO:0000313" key="5">
    <source>
        <dbReference type="Proteomes" id="UP001152797"/>
    </source>
</evidence>
<dbReference type="PROSITE" id="PS50020">
    <property type="entry name" value="WW_DOMAIN_2"/>
    <property type="match status" value="1"/>
</dbReference>
<dbReference type="Gene3D" id="2.60.120.620">
    <property type="entry name" value="q2cbj1_9rhob like domain"/>
    <property type="match status" value="1"/>
</dbReference>
<feature type="region of interest" description="Disordered" evidence="1">
    <location>
        <begin position="359"/>
        <end position="401"/>
    </location>
</feature>
<dbReference type="EMBL" id="CAMXCT030006669">
    <property type="protein sequence ID" value="CAL4805321.1"/>
    <property type="molecule type" value="Genomic_DNA"/>
</dbReference>
<feature type="compositionally biased region" description="Polar residues" evidence="1">
    <location>
        <begin position="872"/>
        <end position="886"/>
    </location>
</feature>
<dbReference type="Proteomes" id="UP001152797">
    <property type="component" value="Unassembled WGS sequence"/>
</dbReference>
<evidence type="ECO:0000313" key="3">
    <source>
        <dbReference type="EMBL" id="CAI4018009.1"/>
    </source>
</evidence>
<organism evidence="3">
    <name type="scientific">Cladocopium goreaui</name>
    <dbReference type="NCBI Taxonomy" id="2562237"/>
    <lineage>
        <taxon>Eukaryota</taxon>
        <taxon>Sar</taxon>
        <taxon>Alveolata</taxon>
        <taxon>Dinophyceae</taxon>
        <taxon>Suessiales</taxon>
        <taxon>Symbiodiniaceae</taxon>
        <taxon>Cladocopium</taxon>
    </lineage>
</organism>
<dbReference type="OrthoDB" id="45168at2759"/>
<sequence length="1190" mass="130555">MANQKSQSLEQLLSADYWRQLCPQLHVEDKNYQDGLTDRLLQKAPTAADACREVRAGILEEGFASLQPSQVHWSVQVSQLAEGIFELERQGWPPTFIAMYDEAWVMAKDAQEIMRLATGNSLCMDVVAFLVRPTQTKGFSPHRDRQPEDWVPKGAAAETSSTFKADGMAKYVTLWAALTDATPENSCLHFVPRSVDPGYSAGDPEDGDPLQRVFQDKAAYQKIRSVPVPAGGCTFHTHRTIHWGSAGRNSGSVPPRVALSFGFSTEDFEPPYFSPKVLPFPDLKLRAALVSAQVINYSTLAVGDKEGWTALAGGMAGCNASKLRLLHRVFQSQLKRFHPSYRKEIATKFVSVSLNLSREGGSDGAGEDTMPKQKRKKKRTKVTPATAAQGTQVAQVAQDSDDDDEALMTMLETEAATGEVLFHDDFDLLNGGKDEQIDCVEAKPAKKLRKKKRTQGTRQTLEGAARRVDPESKAGRRESELRQWQEAIGEDGQRKYFYNTTSREASHHHPDSTVRERCELLNDRVQFCERRLPAPAAGDGDPHTPPCVLPEPSTGAGEHMARSPVRSKPAKRLILDSEQSSGGESTTSEGRKGTGMPQEGPVLLAEDARRKTISGSPGGLPVKSWMKVETYGQTCLNLRPEDPTDQRIMQILRPVLDQELPWPWLAEEERRDVFSRHFSFRHSLSQAKSETHPMQSFHLRMVDMLRKVNVLAPREEELRPALRQLMEDFEQGAQHNAENSKTNVQLEVTSSLALALIGCRIIAQQLGMAAMDCPINPWVSGEVPPDPSAGPVNGEVHIPVDDAAIPAVEVGTSAAAAPSESALYGDDTHDTHDQTSSPVEPGRPDVSVSGYDEPLRRAEMRAEEAAAKAAYSTASPEASPVTSPISPSRADAAAQTSISGEGLPASSPGGEEQSAEVEELSLDEQLKEMCALIQAMRSQQEAAEIEADFTDTLNLCDPQPNDTAPNDIALTTVSQPKSEEVQLETFGGFQLLVSEDLRLLTLDIQPAESADFDFQGFDEVYSMEARPTASEDDTQHQHGEASLHLLWTFLLPICLVNARNQVMHCESLAWSGGFGGVAPAWAGPAGSEPRLWPDRQSAVLEQPEPEVALSPCSTRATTRLHGVERSQDEDRREAKGVATTCEPCEAKVWTGGLWEVVLELQQLREQVKEIKEALSPEALQKQVADLRVEC</sequence>
<evidence type="ECO:0000259" key="2">
    <source>
        <dbReference type="PROSITE" id="PS50020"/>
    </source>
</evidence>
<dbReference type="InterPro" id="IPR008775">
    <property type="entry name" value="Phytyl_CoA_dOase-like"/>
</dbReference>
<evidence type="ECO:0000256" key="1">
    <source>
        <dbReference type="SAM" id="MobiDB-lite"/>
    </source>
</evidence>
<evidence type="ECO:0000313" key="4">
    <source>
        <dbReference type="EMBL" id="CAL4805321.1"/>
    </source>
</evidence>
<feature type="compositionally biased region" description="Low complexity" evidence="1">
    <location>
        <begin position="577"/>
        <end position="588"/>
    </location>
</feature>
<feature type="domain" description="WW" evidence="2">
    <location>
        <begin position="484"/>
        <end position="512"/>
    </location>
</feature>
<feature type="region of interest" description="Disordered" evidence="1">
    <location>
        <begin position="533"/>
        <end position="599"/>
    </location>
</feature>
<feature type="region of interest" description="Disordered" evidence="1">
    <location>
        <begin position="451"/>
        <end position="479"/>
    </location>
</feature>
<keyword evidence="5" id="KW-1185">Reference proteome</keyword>
<feature type="compositionally biased region" description="Basic and acidic residues" evidence="1">
    <location>
        <begin position="464"/>
        <end position="479"/>
    </location>
</feature>
<comment type="caution">
    <text evidence="3">The sequence shown here is derived from an EMBL/GenBank/DDBJ whole genome shotgun (WGS) entry which is preliminary data.</text>
</comment>
<name>A0A9P1M2S0_9DINO</name>
<gene>
    <name evidence="3" type="ORF">C1SCF055_LOCUS42611</name>
</gene>
<feature type="compositionally biased region" description="Low complexity" evidence="1">
    <location>
        <begin position="382"/>
        <end position="398"/>
    </location>
</feature>
<feature type="compositionally biased region" description="Basic and acidic residues" evidence="1">
    <location>
        <begin position="853"/>
        <end position="866"/>
    </location>
</feature>
<proteinExistence type="predicted"/>